<reference evidence="3" key="1">
    <citation type="submission" date="2020-09" db="EMBL/GenBank/DDBJ databases">
        <title>Brevundimonas sp. LVF2 isolated from a puddle in Goettingen, Germany.</title>
        <authorList>
            <person name="Friedrich I."/>
            <person name="Klassen A."/>
            <person name="Hannes N."/>
            <person name="Schneider D."/>
            <person name="Hertel R."/>
            <person name="Daniel R."/>
        </authorList>
    </citation>
    <scope>NUCLEOTIDE SEQUENCE</scope>
    <source>
        <strain evidence="3">LVF2</strain>
    </source>
</reference>
<dbReference type="AlphaFoldDB" id="A0A975C7H9"/>
<evidence type="ECO:0000256" key="1">
    <source>
        <dbReference type="SAM" id="MobiDB-lite"/>
    </source>
</evidence>
<evidence type="ECO:0000313" key="3">
    <source>
        <dbReference type="EMBL" id="QTC93435.1"/>
    </source>
</evidence>
<evidence type="ECO:0000256" key="2">
    <source>
        <dbReference type="SAM" id="Phobius"/>
    </source>
</evidence>
<feature type="region of interest" description="Disordered" evidence="1">
    <location>
        <begin position="1"/>
        <end position="30"/>
    </location>
</feature>
<dbReference type="EMBL" id="CP062222">
    <property type="protein sequence ID" value="QTC93435.1"/>
    <property type="molecule type" value="Genomic_DNA"/>
</dbReference>
<keyword evidence="4" id="KW-1185">Reference proteome</keyword>
<keyword evidence="2" id="KW-0472">Membrane</keyword>
<dbReference type="Proteomes" id="UP000663918">
    <property type="component" value="Chromosome"/>
</dbReference>
<proteinExistence type="predicted"/>
<keyword evidence="2" id="KW-0812">Transmembrane</keyword>
<evidence type="ECO:0000313" key="4">
    <source>
        <dbReference type="Proteomes" id="UP000663918"/>
    </source>
</evidence>
<organism evidence="3 4">
    <name type="scientific">Brevundimonas goettingensis</name>
    <dbReference type="NCBI Taxonomy" id="2774190"/>
    <lineage>
        <taxon>Bacteria</taxon>
        <taxon>Pseudomonadati</taxon>
        <taxon>Pseudomonadota</taxon>
        <taxon>Alphaproteobacteria</taxon>
        <taxon>Caulobacterales</taxon>
        <taxon>Caulobacteraceae</taxon>
        <taxon>Brevundimonas</taxon>
    </lineage>
</organism>
<protein>
    <submittedName>
        <fullName evidence="3">Uncharacterized protein</fullName>
    </submittedName>
</protein>
<feature type="compositionally biased region" description="Basic and acidic residues" evidence="1">
    <location>
        <begin position="19"/>
        <end position="30"/>
    </location>
</feature>
<keyword evidence="2" id="KW-1133">Transmembrane helix</keyword>
<name>A0A975C7H9_9CAUL</name>
<dbReference type="KEGG" id="bgoe:IFJ75_09765"/>
<accession>A0A975C7H9</accession>
<gene>
    <name evidence="3" type="ORF">IFJ75_09765</name>
</gene>
<dbReference type="RefSeq" id="WP_207932697.1">
    <property type="nucleotide sequence ID" value="NZ_CP062222.1"/>
</dbReference>
<feature type="transmembrane region" description="Helical" evidence="2">
    <location>
        <begin position="35"/>
        <end position="54"/>
    </location>
</feature>
<sequence length="58" mass="6452">MTDYPQPMADPPGTDPDDRDPREQDLERRSDAPAISPWLVIGLILMLGVLVYIVSAML</sequence>